<accession>A0A1E5XPH1</accession>
<feature type="signal peptide" evidence="1">
    <location>
        <begin position="1"/>
        <end position="25"/>
    </location>
</feature>
<evidence type="ECO:0000259" key="2">
    <source>
        <dbReference type="Pfam" id="PF02129"/>
    </source>
</evidence>
<feature type="chain" id="PRO_5009190370" description="Xaa-Pro dipeptidyl-peptidase-like domain-containing protein" evidence="1">
    <location>
        <begin position="26"/>
        <end position="293"/>
    </location>
</feature>
<dbReference type="PANTHER" id="PTHR43265">
    <property type="entry name" value="ESTERASE ESTD"/>
    <property type="match status" value="1"/>
</dbReference>
<keyword evidence="1" id="KW-0732">Signal</keyword>
<dbReference type="InterPro" id="IPR053145">
    <property type="entry name" value="AB_hydrolase_Est10"/>
</dbReference>
<dbReference type="OrthoDB" id="9809549at2"/>
<comment type="caution">
    <text evidence="3">The sequence shown here is derived from an EMBL/GenBank/DDBJ whole genome shotgun (WGS) entry which is preliminary data.</text>
</comment>
<sequence>MTKVKQTLAAALAATLIAATLPAAAAPREEVVRFEVDGQTVVGTLTLPESGEPAPVVLMLFGFLGHRGEWPIVGTEEGPYARAARLWADRGIASLRIDYRGSGESAGSFAEATVSSEAADGLGAIAFLKADPRLDGDRLAVLGWSLGGPVAAVVAKTSQPEALVLWNGVNDPMATFIGFFGNEVMAAEPEGAPLDVTMPWGQPIQLGRPMIAELRALDPATELAGYGGPLLVAQGSNDVLVSAAGVERLIDAHAGDELVWTAAMDHVFNIETGPETVDALIAATGDFLEVRLR</sequence>
<reference evidence="3 4" key="1">
    <citation type="journal article" date="2015" name="Genome Announc.">
        <title>Genome Assemblies of Three Soil-Associated Devosia species: D. insulae, D. limi, and D. soli.</title>
        <authorList>
            <person name="Hassan Y.I."/>
            <person name="Lepp D."/>
            <person name="Zhou T."/>
        </authorList>
    </citation>
    <scope>NUCLEOTIDE SEQUENCE [LARGE SCALE GENOMIC DNA]</scope>
    <source>
        <strain evidence="3 4">DS-56</strain>
    </source>
</reference>
<evidence type="ECO:0000313" key="4">
    <source>
        <dbReference type="Proteomes" id="UP000095463"/>
    </source>
</evidence>
<dbReference type="Gene3D" id="3.40.50.1820">
    <property type="entry name" value="alpha/beta hydrolase"/>
    <property type="match status" value="1"/>
</dbReference>
<feature type="domain" description="Xaa-Pro dipeptidyl-peptidase-like" evidence="2">
    <location>
        <begin position="37"/>
        <end position="161"/>
    </location>
</feature>
<organism evidence="3 4">
    <name type="scientific">Devosia insulae DS-56</name>
    <dbReference type="NCBI Taxonomy" id="1116389"/>
    <lineage>
        <taxon>Bacteria</taxon>
        <taxon>Pseudomonadati</taxon>
        <taxon>Pseudomonadota</taxon>
        <taxon>Alphaproteobacteria</taxon>
        <taxon>Hyphomicrobiales</taxon>
        <taxon>Devosiaceae</taxon>
        <taxon>Devosia</taxon>
    </lineage>
</organism>
<keyword evidence="4" id="KW-1185">Reference proteome</keyword>
<dbReference type="InterPro" id="IPR000383">
    <property type="entry name" value="Xaa-Pro-like_dom"/>
</dbReference>
<dbReference type="GO" id="GO:0052689">
    <property type="term" value="F:carboxylic ester hydrolase activity"/>
    <property type="evidence" value="ECO:0007669"/>
    <property type="project" value="TreeGrafter"/>
</dbReference>
<protein>
    <recommendedName>
        <fullName evidence="2">Xaa-Pro dipeptidyl-peptidase-like domain-containing protein</fullName>
    </recommendedName>
</protein>
<dbReference type="PANTHER" id="PTHR43265:SF1">
    <property type="entry name" value="ESTERASE ESTD"/>
    <property type="match status" value="1"/>
</dbReference>
<name>A0A1E5XPH1_9HYPH</name>
<evidence type="ECO:0000313" key="3">
    <source>
        <dbReference type="EMBL" id="OEO30469.1"/>
    </source>
</evidence>
<dbReference type="Proteomes" id="UP000095463">
    <property type="component" value="Unassembled WGS sequence"/>
</dbReference>
<proteinExistence type="predicted"/>
<dbReference type="InterPro" id="IPR029058">
    <property type="entry name" value="AB_hydrolase_fold"/>
</dbReference>
<dbReference type="RefSeq" id="WP_069910308.1">
    <property type="nucleotide sequence ID" value="NZ_LAJE02000204.1"/>
</dbReference>
<dbReference type="EMBL" id="LAJE02000204">
    <property type="protein sequence ID" value="OEO30469.1"/>
    <property type="molecule type" value="Genomic_DNA"/>
</dbReference>
<dbReference type="AlphaFoldDB" id="A0A1E5XPH1"/>
<dbReference type="Pfam" id="PF02129">
    <property type="entry name" value="Peptidase_S15"/>
    <property type="match status" value="1"/>
</dbReference>
<evidence type="ECO:0000256" key="1">
    <source>
        <dbReference type="SAM" id="SignalP"/>
    </source>
</evidence>
<dbReference type="SUPFAM" id="SSF53474">
    <property type="entry name" value="alpha/beta-Hydrolases"/>
    <property type="match status" value="1"/>
</dbReference>
<gene>
    <name evidence="3" type="ORF">VW23_021110</name>
</gene>